<feature type="chain" id="PRO_5012601130" description="CARD domain-containing protein" evidence="1">
    <location>
        <begin position="25"/>
        <end position="378"/>
    </location>
</feature>
<dbReference type="SUPFAM" id="SSF56935">
    <property type="entry name" value="Porins"/>
    <property type="match status" value="1"/>
</dbReference>
<dbReference type="EMBL" id="CP022743">
    <property type="protein sequence ID" value="ASU34788.1"/>
    <property type="molecule type" value="Genomic_DNA"/>
</dbReference>
<organism evidence="3 4">
    <name type="scientific">Mucilaginibacter xinganensis</name>
    <dbReference type="NCBI Taxonomy" id="1234841"/>
    <lineage>
        <taxon>Bacteria</taxon>
        <taxon>Pseudomonadati</taxon>
        <taxon>Bacteroidota</taxon>
        <taxon>Sphingobacteriia</taxon>
        <taxon>Sphingobacteriales</taxon>
        <taxon>Sphingobacteriaceae</taxon>
        <taxon>Mucilaginibacter</taxon>
    </lineage>
</organism>
<reference evidence="3 4" key="1">
    <citation type="submission" date="2017-08" db="EMBL/GenBank/DDBJ databases">
        <title>Complete genome sequence of Mucilaginibacter sp. strain BJC16-A31.</title>
        <authorList>
            <consortium name="Henan University of Science and Technology"/>
            <person name="You X."/>
        </authorList>
    </citation>
    <scope>NUCLEOTIDE SEQUENCE [LARGE SCALE GENOMIC DNA]</scope>
    <source>
        <strain evidence="3 4">BJC16-A31</strain>
    </source>
</reference>
<name>A0A223NYY0_9SPHI</name>
<protein>
    <recommendedName>
        <fullName evidence="2">CARD domain-containing protein</fullName>
    </recommendedName>
</protein>
<dbReference type="OrthoDB" id="1412624at2"/>
<evidence type="ECO:0000259" key="2">
    <source>
        <dbReference type="PROSITE" id="PS50209"/>
    </source>
</evidence>
<dbReference type="Pfam" id="PF07396">
    <property type="entry name" value="Porin_O_P"/>
    <property type="match status" value="2"/>
</dbReference>
<feature type="domain" description="CARD" evidence="2">
    <location>
        <begin position="16"/>
        <end position="60"/>
    </location>
</feature>
<accession>A0A223NYY0</accession>
<dbReference type="Proteomes" id="UP000215002">
    <property type="component" value="Chromosome"/>
</dbReference>
<dbReference type="KEGG" id="muc:MuYL_2901"/>
<dbReference type="InterPro" id="IPR001315">
    <property type="entry name" value="CARD"/>
</dbReference>
<dbReference type="PROSITE" id="PS50209">
    <property type="entry name" value="CARD"/>
    <property type="match status" value="1"/>
</dbReference>
<dbReference type="RefSeq" id="WP_094571092.1">
    <property type="nucleotide sequence ID" value="NZ_CP022743.1"/>
</dbReference>
<dbReference type="AlphaFoldDB" id="A0A223NYY0"/>
<evidence type="ECO:0000256" key="1">
    <source>
        <dbReference type="SAM" id="SignalP"/>
    </source>
</evidence>
<gene>
    <name evidence="3" type="ORF">MuYL_2901</name>
</gene>
<dbReference type="Gene3D" id="2.40.160.10">
    <property type="entry name" value="Porin"/>
    <property type="match status" value="1"/>
</dbReference>
<dbReference type="InterPro" id="IPR010870">
    <property type="entry name" value="Porin_O/P"/>
</dbReference>
<keyword evidence="1" id="KW-0732">Signal</keyword>
<proteinExistence type="predicted"/>
<evidence type="ECO:0000313" key="3">
    <source>
        <dbReference type="EMBL" id="ASU34788.1"/>
    </source>
</evidence>
<evidence type="ECO:0000313" key="4">
    <source>
        <dbReference type="Proteomes" id="UP000215002"/>
    </source>
</evidence>
<dbReference type="InterPro" id="IPR023614">
    <property type="entry name" value="Porin_dom_sf"/>
</dbReference>
<feature type="signal peptide" evidence="1">
    <location>
        <begin position="1"/>
        <end position="24"/>
    </location>
</feature>
<sequence>MKLPYVIRTVFLLSILFSSLASKAQQTEDLLNLLIKKNVLTQQEADSIRADEAIKEQAKKESLANRHGISIGKALQISGLVQARYQGFEQSTVNNSFDLRRVRLDLRGNITDSWSYDIYTEFGGTGVKLVDAFVAYTVADYLKFSAGQFKIPFSVESLTSDSQLEFSDRSQVVEALASRTKDVIGNSNGRDIGVQVSGSFAKIDDFYLFDYSLGLFNGAGYDVTGDNNNHKDLSGRLSIHPVKNLSVSADFYNGQGNYGTPAINQKRNRTGIDARYVWKALSLTAEYDKGTDGTIKRSGWYGQAAYFILPKHLQLAAKYDSYDPTQTSLTDRTNWYTGGVNYYFNDWTRLTVDYTIRREQTLTQVKNNLLNAQLQIVF</sequence>
<keyword evidence="4" id="KW-1185">Reference proteome</keyword>